<feature type="signal peptide" evidence="1">
    <location>
        <begin position="1"/>
        <end position="21"/>
    </location>
</feature>
<name>A0A8J5JLH3_HOMAM</name>
<accession>A0A8J5JLH3</accession>
<organism evidence="2 3">
    <name type="scientific">Homarus americanus</name>
    <name type="common">American lobster</name>
    <dbReference type="NCBI Taxonomy" id="6706"/>
    <lineage>
        <taxon>Eukaryota</taxon>
        <taxon>Metazoa</taxon>
        <taxon>Ecdysozoa</taxon>
        <taxon>Arthropoda</taxon>
        <taxon>Crustacea</taxon>
        <taxon>Multicrustacea</taxon>
        <taxon>Malacostraca</taxon>
        <taxon>Eumalacostraca</taxon>
        <taxon>Eucarida</taxon>
        <taxon>Decapoda</taxon>
        <taxon>Pleocyemata</taxon>
        <taxon>Astacidea</taxon>
        <taxon>Nephropoidea</taxon>
        <taxon>Nephropidae</taxon>
        <taxon>Homarus</taxon>
    </lineage>
</organism>
<keyword evidence="3" id="KW-1185">Reference proteome</keyword>
<reference evidence="2" key="1">
    <citation type="journal article" date="2021" name="Sci. Adv.">
        <title>The American lobster genome reveals insights on longevity, neural, and immune adaptations.</title>
        <authorList>
            <person name="Polinski J.M."/>
            <person name="Zimin A.V."/>
            <person name="Clark K.F."/>
            <person name="Kohn A.B."/>
            <person name="Sadowski N."/>
            <person name="Timp W."/>
            <person name="Ptitsyn A."/>
            <person name="Khanna P."/>
            <person name="Romanova D.Y."/>
            <person name="Williams P."/>
            <person name="Greenwood S.J."/>
            <person name="Moroz L.L."/>
            <person name="Walt D.R."/>
            <person name="Bodnar A.G."/>
        </authorList>
    </citation>
    <scope>NUCLEOTIDE SEQUENCE</scope>
    <source>
        <strain evidence="2">GMGI-L3</strain>
    </source>
</reference>
<sequence>MRGKTLLLLSVCACLFSQSGGMPTKEDLCGLVVDMVVKDECLDCFTQAGNITVNPEGVRSCVATYLPPTVANCAVPHPEQRLLVSVMERIQQKPPSQHHNHTNANLLPNCLNRRLRDVSRYLRKEMRFTEQAGKMVKNVVMANLIRDGGPALLNLEAQESILEIPEVQRLVETYAAGCFDRSNSQVRALNSEDEEEEEEEDAVKAFIRQMEYKMLEDDLNEEEELRGLRAKYGNDLPFGGTNCLVHRILVGSCLIDSLVKNGGAMDLIRILQNDEFFYPIPQWWMKPLLTVYKSEMSVWY</sequence>
<evidence type="ECO:0000256" key="1">
    <source>
        <dbReference type="SAM" id="SignalP"/>
    </source>
</evidence>
<keyword evidence="1" id="KW-0732">Signal</keyword>
<dbReference type="Proteomes" id="UP000747542">
    <property type="component" value="Unassembled WGS sequence"/>
</dbReference>
<evidence type="ECO:0000313" key="3">
    <source>
        <dbReference type="Proteomes" id="UP000747542"/>
    </source>
</evidence>
<gene>
    <name evidence="2" type="ORF">Hamer_G022354</name>
</gene>
<dbReference type="AlphaFoldDB" id="A0A8J5JLH3"/>
<evidence type="ECO:0000313" key="2">
    <source>
        <dbReference type="EMBL" id="KAG7155364.1"/>
    </source>
</evidence>
<comment type="caution">
    <text evidence="2">The sequence shown here is derived from an EMBL/GenBank/DDBJ whole genome shotgun (WGS) entry which is preliminary data.</text>
</comment>
<protein>
    <submittedName>
        <fullName evidence="2">Uncharacterized protein</fullName>
    </submittedName>
</protein>
<dbReference type="EMBL" id="JAHLQT010041885">
    <property type="protein sequence ID" value="KAG7155364.1"/>
    <property type="molecule type" value="Genomic_DNA"/>
</dbReference>
<dbReference type="OrthoDB" id="6376845at2759"/>
<feature type="chain" id="PRO_5035288781" evidence="1">
    <location>
        <begin position="22"/>
        <end position="300"/>
    </location>
</feature>
<proteinExistence type="predicted"/>